<dbReference type="EMBL" id="JAFEKC020000012">
    <property type="protein sequence ID" value="KAK0511846.1"/>
    <property type="molecule type" value="Genomic_DNA"/>
</dbReference>
<sequence length="106" mass="10794">MKNSLASFIAGAGLIVASQAYIVNLNVYDNTCAYTIGFQSLELTTNGGALQQLTAYSRQACAGPTTYQGCAAGVDSMPLNVCYDTVDSAGGSNALSSYSSGGDCPN</sequence>
<evidence type="ECO:0000313" key="2">
    <source>
        <dbReference type="Proteomes" id="UP001166286"/>
    </source>
</evidence>
<dbReference type="AlphaFoldDB" id="A0AA39R0J7"/>
<dbReference type="Proteomes" id="UP001166286">
    <property type="component" value="Unassembled WGS sequence"/>
</dbReference>
<keyword evidence="2" id="KW-1185">Reference proteome</keyword>
<comment type="caution">
    <text evidence="1">The sequence shown here is derived from an EMBL/GenBank/DDBJ whole genome shotgun (WGS) entry which is preliminary data.</text>
</comment>
<organism evidence="1 2">
    <name type="scientific">Cladonia borealis</name>
    <dbReference type="NCBI Taxonomy" id="184061"/>
    <lineage>
        <taxon>Eukaryota</taxon>
        <taxon>Fungi</taxon>
        <taxon>Dikarya</taxon>
        <taxon>Ascomycota</taxon>
        <taxon>Pezizomycotina</taxon>
        <taxon>Lecanoromycetes</taxon>
        <taxon>OSLEUM clade</taxon>
        <taxon>Lecanoromycetidae</taxon>
        <taxon>Lecanorales</taxon>
        <taxon>Lecanorineae</taxon>
        <taxon>Cladoniaceae</taxon>
        <taxon>Cladonia</taxon>
    </lineage>
</organism>
<proteinExistence type="predicted"/>
<evidence type="ECO:0000313" key="1">
    <source>
        <dbReference type="EMBL" id="KAK0511846.1"/>
    </source>
</evidence>
<protein>
    <submittedName>
        <fullName evidence="1">Uncharacterized protein</fullName>
    </submittedName>
</protein>
<gene>
    <name evidence="1" type="ORF">JMJ35_005696</name>
</gene>
<accession>A0AA39R0J7</accession>
<name>A0AA39R0J7_9LECA</name>
<reference evidence="1" key="1">
    <citation type="submission" date="2023-03" db="EMBL/GenBank/DDBJ databases">
        <title>Complete genome of Cladonia borealis.</title>
        <authorList>
            <person name="Park H."/>
        </authorList>
    </citation>
    <scope>NUCLEOTIDE SEQUENCE</scope>
    <source>
        <strain evidence="1">ANT050790</strain>
    </source>
</reference>